<dbReference type="GeneID" id="37022690"/>
<sequence length="222" mass="23994">MIFPTVFVAATYALMASASAIPAAKRQTPNSCYTYATGNLIVRPQDDTSSGPITYAGTVPNVKITGIDGSNDSIIVTKNDDGSPLQPQVWEFLRCTDEDGNNPPPGYTAPSSGPTNNYFGILRPQGATQHCLALESFDDSTTGARNSILDSYCTQVPSPYRTFMYVEFLYGDSDDASNLFFDDQQTTLVISNTPHAELQFFTNSAPPGDQAYQLQLLPTSSD</sequence>
<accession>A0A316VIM3</accession>
<keyword evidence="1" id="KW-0732">Signal</keyword>
<evidence type="ECO:0000313" key="2">
    <source>
        <dbReference type="EMBL" id="PWN35861.1"/>
    </source>
</evidence>
<dbReference type="InParanoid" id="A0A316VIM3"/>
<dbReference type="Proteomes" id="UP000245771">
    <property type="component" value="Unassembled WGS sequence"/>
</dbReference>
<evidence type="ECO:0000313" key="3">
    <source>
        <dbReference type="Proteomes" id="UP000245771"/>
    </source>
</evidence>
<feature type="chain" id="PRO_5016399311" description="Ricin B lectin domain-containing protein" evidence="1">
    <location>
        <begin position="21"/>
        <end position="222"/>
    </location>
</feature>
<organism evidence="2 3">
    <name type="scientific">Meira miltonrushii</name>
    <dbReference type="NCBI Taxonomy" id="1280837"/>
    <lineage>
        <taxon>Eukaryota</taxon>
        <taxon>Fungi</taxon>
        <taxon>Dikarya</taxon>
        <taxon>Basidiomycota</taxon>
        <taxon>Ustilaginomycotina</taxon>
        <taxon>Exobasidiomycetes</taxon>
        <taxon>Exobasidiales</taxon>
        <taxon>Brachybasidiaceae</taxon>
        <taxon>Meira</taxon>
    </lineage>
</organism>
<proteinExistence type="predicted"/>
<evidence type="ECO:0000256" key="1">
    <source>
        <dbReference type="SAM" id="SignalP"/>
    </source>
</evidence>
<dbReference type="RefSeq" id="XP_025356163.1">
    <property type="nucleotide sequence ID" value="XM_025500909.1"/>
</dbReference>
<keyword evidence="3" id="KW-1185">Reference proteome</keyword>
<dbReference type="AlphaFoldDB" id="A0A316VIM3"/>
<gene>
    <name evidence="2" type="ORF">FA14DRAFT_179228</name>
</gene>
<dbReference type="EMBL" id="KZ819603">
    <property type="protein sequence ID" value="PWN35861.1"/>
    <property type="molecule type" value="Genomic_DNA"/>
</dbReference>
<name>A0A316VIM3_9BASI</name>
<feature type="signal peptide" evidence="1">
    <location>
        <begin position="1"/>
        <end position="20"/>
    </location>
</feature>
<reference evidence="2 3" key="1">
    <citation type="journal article" date="2018" name="Mol. Biol. Evol.">
        <title>Broad Genomic Sampling Reveals a Smut Pathogenic Ancestry of the Fungal Clade Ustilaginomycotina.</title>
        <authorList>
            <person name="Kijpornyongpan T."/>
            <person name="Mondo S.J."/>
            <person name="Barry K."/>
            <person name="Sandor L."/>
            <person name="Lee J."/>
            <person name="Lipzen A."/>
            <person name="Pangilinan J."/>
            <person name="LaButti K."/>
            <person name="Hainaut M."/>
            <person name="Henrissat B."/>
            <person name="Grigoriev I.V."/>
            <person name="Spatafora J.W."/>
            <person name="Aime M.C."/>
        </authorList>
    </citation>
    <scope>NUCLEOTIDE SEQUENCE [LARGE SCALE GENOMIC DNA]</scope>
    <source>
        <strain evidence="2 3">MCA 3882</strain>
    </source>
</reference>
<evidence type="ECO:0008006" key="4">
    <source>
        <dbReference type="Google" id="ProtNLM"/>
    </source>
</evidence>
<protein>
    <recommendedName>
        <fullName evidence="4">Ricin B lectin domain-containing protein</fullName>
    </recommendedName>
</protein>
<dbReference type="OrthoDB" id="3359946at2759"/>